<sequence>MDSEAENAAGDDATGAKDAWIQTLGCILIENQKLLQEISSQNFLLDKMEEMQKKNVTKAELKQLEKKMIKHIQKNIQLMVKELFDATGELKGMLHHEESSTLIIADVKRQIAELKNSLEDA</sequence>
<organism evidence="2 3">
    <name type="scientific">Raphanus sativus</name>
    <name type="common">Radish</name>
    <name type="synonym">Raphanus raphanistrum var. sativus</name>
    <dbReference type="NCBI Taxonomy" id="3726"/>
    <lineage>
        <taxon>Eukaryota</taxon>
        <taxon>Viridiplantae</taxon>
        <taxon>Streptophyta</taxon>
        <taxon>Embryophyta</taxon>
        <taxon>Tracheophyta</taxon>
        <taxon>Spermatophyta</taxon>
        <taxon>Magnoliopsida</taxon>
        <taxon>eudicotyledons</taxon>
        <taxon>Gunneridae</taxon>
        <taxon>Pentapetalae</taxon>
        <taxon>rosids</taxon>
        <taxon>malvids</taxon>
        <taxon>Brassicales</taxon>
        <taxon>Brassicaceae</taxon>
        <taxon>Brassiceae</taxon>
        <taxon>Raphanus</taxon>
    </lineage>
</organism>
<name>A0A6J0NA05_RAPSA</name>
<reference evidence="3 4" key="2">
    <citation type="submission" date="2025-04" db="UniProtKB">
        <authorList>
            <consortium name="RefSeq"/>
        </authorList>
    </citation>
    <scope>IDENTIFICATION</scope>
    <source>
        <tissue evidence="3 4">Leaf</tissue>
    </source>
</reference>
<dbReference type="AlphaFoldDB" id="A0A6J0NA05"/>
<gene>
    <name evidence="3" type="primary">LOC108852325</name>
    <name evidence="4" type="synonym">LOC130510498</name>
</gene>
<dbReference type="RefSeq" id="XP_056862843.1">
    <property type="nucleotide sequence ID" value="XM_057006863.1"/>
</dbReference>
<evidence type="ECO:0000313" key="3">
    <source>
        <dbReference type="RefSeq" id="XP_018481325.1"/>
    </source>
</evidence>
<dbReference type="GeneID" id="108852325"/>
<evidence type="ECO:0000256" key="1">
    <source>
        <dbReference type="SAM" id="Coils"/>
    </source>
</evidence>
<dbReference type="KEGG" id="rsz:130510498"/>
<evidence type="ECO:0000313" key="4">
    <source>
        <dbReference type="RefSeq" id="XP_056862843.1"/>
    </source>
</evidence>
<accession>A0A6J0NA05</accession>
<keyword evidence="2" id="KW-1185">Reference proteome</keyword>
<reference evidence="2" key="1">
    <citation type="journal article" date="2019" name="Database">
        <title>The radish genome database (RadishGD): an integrated information resource for radish genomics.</title>
        <authorList>
            <person name="Yu H.J."/>
            <person name="Baek S."/>
            <person name="Lee Y.J."/>
            <person name="Cho A."/>
            <person name="Mun J.H."/>
        </authorList>
    </citation>
    <scope>NUCLEOTIDE SEQUENCE [LARGE SCALE GENOMIC DNA]</scope>
    <source>
        <strain evidence="2">cv. WK10039</strain>
    </source>
</reference>
<dbReference type="Proteomes" id="UP000504610">
    <property type="component" value="Chromosome 4"/>
</dbReference>
<dbReference type="RefSeq" id="XP_018481325.1">
    <property type="nucleotide sequence ID" value="XM_018625823.2"/>
</dbReference>
<dbReference type="KEGG" id="rsz:108852325"/>
<protein>
    <submittedName>
        <fullName evidence="3">Uncharacterized protein LOC108852325</fullName>
    </submittedName>
    <submittedName>
        <fullName evidence="4">Uncharacterized protein LOC130510498</fullName>
    </submittedName>
</protein>
<feature type="coiled-coil region" evidence="1">
    <location>
        <begin position="47"/>
        <end position="74"/>
    </location>
</feature>
<proteinExistence type="predicted"/>
<keyword evidence="1" id="KW-0175">Coiled coil</keyword>
<evidence type="ECO:0000313" key="2">
    <source>
        <dbReference type="Proteomes" id="UP000504610"/>
    </source>
</evidence>